<keyword evidence="1 2" id="KW-0597">Phosphoprotein</keyword>
<reference evidence="4 5" key="1">
    <citation type="journal article" date="2015" name="Stand. Genomic Sci.">
        <title>Genomic Encyclopedia of Bacterial and Archaeal Type Strains, Phase III: the genomes of soil and plant-associated and newly described type strains.</title>
        <authorList>
            <person name="Whitman W.B."/>
            <person name="Woyke T."/>
            <person name="Klenk H.P."/>
            <person name="Zhou Y."/>
            <person name="Lilburn T.G."/>
            <person name="Beck B.J."/>
            <person name="De Vos P."/>
            <person name="Vandamme P."/>
            <person name="Eisen J.A."/>
            <person name="Garrity G."/>
            <person name="Hugenholtz P."/>
            <person name="Kyrpides N.C."/>
        </authorList>
    </citation>
    <scope>NUCLEOTIDE SEQUENCE [LARGE SCALE GENOMIC DNA]</scope>
    <source>
        <strain evidence="4 5">ASC-9842</strain>
    </source>
</reference>
<name>A0A4Q7RXE7_9BURK</name>
<proteinExistence type="predicted"/>
<dbReference type="EMBL" id="SGXM01000004">
    <property type="protein sequence ID" value="RZT36892.1"/>
    <property type="molecule type" value="Genomic_DNA"/>
</dbReference>
<evidence type="ECO:0000256" key="2">
    <source>
        <dbReference type="PROSITE-ProRule" id="PRU00169"/>
    </source>
</evidence>
<dbReference type="OrthoDB" id="8964771at2"/>
<dbReference type="Proteomes" id="UP000291078">
    <property type="component" value="Unassembled WGS sequence"/>
</dbReference>
<dbReference type="InterPro" id="IPR050595">
    <property type="entry name" value="Bact_response_regulator"/>
</dbReference>
<dbReference type="SMART" id="SM00448">
    <property type="entry name" value="REC"/>
    <property type="match status" value="1"/>
</dbReference>
<feature type="domain" description="Response regulatory" evidence="3">
    <location>
        <begin position="6"/>
        <end position="120"/>
    </location>
</feature>
<dbReference type="InterPro" id="IPR011006">
    <property type="entry name" value="CheY-like_superfamily"/>
</dbReference>
<organism evidence="4 5">
    <name type="scientific">Cupriavidus agavae</name>
    <dbReference type="NCBI Taxonomy" id="1001822"/>
    <lineage>
        <taxon>Bacteria</taxon>
        <taxon>Pseudomonadati</taxon>
        <taxon>Pseudomonadota</taxon>
        <taxon>Betaproteobacteria</taxon>
        <taxon>Burkholderiales</taxon>
        <taxon>Burkholderiaceae</taxon>
        <taxon>Cupriavidus</taxon>
    </lineage>
</organism>
<gene>
    <name evidence="4" type="ORF">EV147_3556</name>
</gene>
<dbReference type="PANTHER" id="PTHR44591:SF25">
    <property type="entry name" value="CHEMOTAXIS TWO-COMPONENT RESPONSE REGULATOR"/>
    <property type="match status" value="1"/>
</dbReference>
<dbReference type="GO" id="GO:0000160">
    <property type="term" value="P:phosphorelay signal transduction system"/>
    <property type="evidence" value="ECO:0007669"/>
    <property type="project" value="InterPro"/>
</dbReference>
<comment type="caution">
    <text evidence="4">The sequence shown here is derived from an EMBL/GenBank/DDBJ whole genome shotgun (WGS) entry which is preliminary data.</text>
</comment>
<feature type="modified residue" description="4-aspartylphosphate" evidence="2">
    <location>
        <position position="55"/>
    </location>
</feature>
<evidence type="ECO:0000313" key="5">
    <source>
        <dbReference type="Proteomes" id="UP000291078"/>
    </source>
</evidence>
<accession>A0A4Q7RXE7</accession>
<dbReference type="PROSITE" id="PS50110">
    <property type="entry name" value="RESPONSE_REGULATORY"/>
    <property type="match status" value="1"/>
</dbReference>
<evidence type="ECO:0000259" key="3">
    <source>
        <dbReference type="PROSITE" id="PS50110"/>
    </source>
</evidence>
<sequence length="121" mass="13181">MNSAQLVAIVDDDESIRMATASLVRSLGRQTRQFESAEAFLAFGELADFACVISDFMMPGMTGVAMHERMLALGYRLPTFFITAFPSDELKARALTNGALAVLHKPVDADDMAHWLDVALG</sequence>
<dbReference type="SUPFAM" id="SSF52172">
    <property type="entry name" value="CheY-like"/>
    <property type="match status" value="1"/>
</dbReference>
<dbReference type="AlphaFoldDB" id="A0A4Q7RXE7"/>
<dbReference type="Gene3D" id="3.40.50.2300">
    <property type="match status" value="1"/>
</dbReference>
<dbReference type="Pfam" id="PF00072">
    <property type="entry name" value="Response_reg"/>
    <property type="match status" value="1"/>
</dbReference>
<protein>
    <submittedName>
        <fullName evidence="4">Response regulator receiver domain-containing protein</fullName>
    </submittedName>
</protein>
<dbReference type="RefSeq" id="WP_130392502.1">
    <property type="nucleotide sequence ID" value="NZ_SGXM01000004.1"/>
</dbReference>
<dbReference type="PANTHER" id="PTHR44591">
    <property type="entry name" value="STRESS RESPONSE REGULATOR PROTEIN 1"/>
    <property type="match status" value="1"/>
</dbReference>
<evidence type="ECO:0000313" key="4">
    <source>
        <dbReference type="EMBL" id="RZT36892.1"/>
    </source>
</evidence>
<evidence type="ECO:0000256" key="1">
    <source>
        <dbReference type="ARBA" id="ARBA00022553"/>
    </source>
</evidence>
<dbReference type="InterPro" id="IPR001789">
    <property type="entry name" value="Sig_transdc_resp-reg_receiver"/>
</dbReference>
<keyword evidence="5" id="KW-1185">Reference proteome</keyword>